<feature type="chain" id="PRO_5045691031" description="Proteinase inhibitor I42 chagasin domain-containing protein" evidence="1">
    <location>
        <begin position="25"/>
        <end position="142"/>
    </location>
</feature>
<protein>
    <recommendedName>
        <fullName evidence="4">Proteinase inhibitor I42 chagasin domain-containing protein</fullName>
    </recommendedName>
</protein>
<sequence>MRLRTSAAIHAATALLCLAGCDSAAVGAHPGPTAAATVTLDDRSPARTVTVTVGSTVDLVLHSTYWSALRSSAPHTLQPIGAAVTSAAPGCVPGQGCGTVTARFLAAAAGRVVLSATRTVCGEALPCAPGQRSFAVTVLITG</sequence>
<evidence type="ECO:0000313" key="2">
    <source>
        <dbReference type="EMBL" id="MFC1405432.1"/>
    </source>
</evidence>
<dbReference type="RefSeq" id="WP_030261884.1">
    <property type="nucleotide sequence ID" value="NZ_JBHEZZ010000021.1"/>
</dbReference>
<feature type="signal peptide" evidence="1">
    <location>
        <begin position="1"/>
        <end position="24"/>
    </location>
</feature>
<dbReference type="EMBL" id="JBHEZZ010000021">
    <property type="protein sequence ID" value="MFC1405432.1"/>
    <property type="molecule type" value="Genomic_DNA"/>
</dbReference>
<keyword evidence="3" id="KW-1185">Reference proteome</keyword>
<proteinExistence type="predicted"/>
<accession>A0ABV6UVG3</accession>
<gene>
    <name evidence="2" type="ORF">ACEZDJ_29520</name>
</gene>
<reference evidence="2 3" key="1">
    <citation type="submission" date="2024-09" db="EMBL/GenBank/DDBJ databases">
        <authorList>
            <person name="Lee S.D."/>
        </authorList>
    </citation>
    <scope>NUCLEOTIDE SEQUENCE [LARGE SCALE GENOMIC DNA]</scope>
    <source>
        <strain evidence="2 3">N1-5</strain>
    </source>
</reference>
<keyword evidence="1" id="KW-0732">Signal</keyword>
<evidence type="ECO:0000313" key="3">
    <source>
        <dbReference type="Proteomes" id="UP001592528"/>
    </source>
</evidence>
<comment type="caution">
    <text evidence="2">The sequence shown here is derived from an EMBL/GenBank/DDBJ whole genome shotgun (WGS) entry which is preliminary data.</text>
</comment>
<organism evidence="2 3">
    <name type="scientific">Streptacidiphilus cavernicola</name>
    <dbReference type="NCBI Taxonomy" id="3342716"/>
    <lineage>
        <taxon>Bacteria</taxon>
        <taxon>Bacillati</taxon>
        <taxon>Actinomycetota</taxon>
        <taxon>Actinomycetes</taxon>
        <taxon>Kitasatosporales</taxon>
        <taxon>Streptomycetaceae</taxon>
        <taxon>Streptacidiphilus</taxon>
    </lineage>
</organism>
<dbReference type="Proteomes" id="UP001592528">
    <property type="component" value="Unassembled WGS sequence"/>
</dbReference>
<evidence type="ECO:0008006" key="4">
    <source>
        <dbReference type="Google" id="ProtNLM"/>
    </source>
</evidence>
<name>A0ABV6UVG3_9ACTN</name>
<evidence type="ECO:0000256" key="1">
    <source>
        <dbReference type="SAM" id="SignalP"/>
    </source>
</evidence>